<dbReference type="Gene3D" id="2.60.120.200">
    <property type="match status" value="1"/>
</dbReference>
<sequence length="205" mass="22961">MRFIEWQNGVWSHEPVSSVALADQLVAEAVEGSDYWQKTMYGFQHDNGHALLAPWEREEAMEVSFTLDGFTELYDQAGIMLWHSEDQWIKAGIELNDGVPHVGAVVTDGYSDWSLSPVPEWAGEEITLRASRMKDAVILRARTGNHPWRTIRVARFPYETGETGKTGSQAGPFLCAPTRAGFQVTFTRWAASAPDIDVHTDPPVR</sequence>
<gene>
    <name evidence="1" type="ORF">HQN87_13320</name>
</gene>
<dbReference type="Proteomes" id="UP000711047">
    <property type="component" value="Unassembled WGS sequence"/>
</dbReference>
<dbReference type="SUPFAM" id="SSF49899">
    <property type="entry name" value="Concanavalin A-like lectins/glucanases"/>
    <property type="match status" value="1"/>
</dbReference>
<reference evidence="1 2" key="1">
    <citation type="submission" date="2020-05" db="EMBL/GenBank/DDBJ databases">
        <title>Paenibacillus glebae, sp. nov., Paenibacillus humi sp. nov., Paenibacillus pedi sp. nov., Paenibacillus terrestris sp. nov. and Paenibacillus terricola sp. nov., isolated from a forest top soil sample.</title>
        <authorList>
            <person name="Qi S."/>
            <person name="Carlier A."/>
            <person name="Cnockaert M."/>
            <person name="Vandamme P."/>
        </authorList>
    </citation>
    <scope>NUCLEOTIDE SEQUENCE [LARGE SCALE GENOMIC DNA]</scope>
    <source>
        <strain evidence="1 2">LMG 29502</strain>
    </source>
</reference>
<dbReference type="RefSeq" id="WP_173133599.1">
    <property type="nucleotide sequence ID" value="NZ_JABMKX010000006.1"/>
</dbReference>
<dbReference type="EMBL" id="JABMKX010000006">
    <property type="protein sequence ID" value="NQX46315.1"/>
    <property type="molecule type" value="Genomic_DNA"/>
</dbReference>
<protein>
    <submittedName>
        <fullName evidence="1">DUF1349 domain-containing protein</fullName>
    </submittedName>
</protein>
<dbReference type="Pfam" id="PF07081">
    <property type="entry name" value="DUF1349"/>
    <property type="match status" value="1"/>
</dbReference>
<organism evidence="1 2">
    <name type="scientific">Paenibacillus tritici</name>
    <dbReference type="NCBI Taxonomy" id="1873425"/>
    <lineage>
        <taxon>Bacteria</taxon>
        <taxon>Bacillati</taxon>
        <taxon>Bacillota</taxon>
        <taxon>Bacilli</taxon>
        <taxon>Bacillales</taxon>
        <taxon>Paenibacillaceae</taxon>
        <taxon>Paenibacillus</taxon>
    </lineage>
</organism>
<proteinExistence type="predicted"/>
<keyword evidence="2" id="KW-1185">Reference proteome</keyword>
<name>A0ABX2DPH6_9BACL</name>
<dbReference type="PANTHER" id="PTHR35332:SF2">
    <property type="entry name" value="REGULATION OF ENOLASE PROTEIN 1"/>
    <property type="match status" value="1"/>
</dbReference>
<dbReference type="InterPro" id="IPR013320">
    <property type="entry name" value="ConA-like_dom_sf"/>
</dbReference>
<dbReference type="InterPro" id="IPR009784">
    <property type="entry name" value="DUF1349"/>
</dbReference>
<accession>A0ABX2DPH6</accession>
<comment type="caution">
    <text evidence="1">The sequence shown here is derived from an EMBL/GenBank/DDBJ whole genome shotgun (WGS) entry which is preliminary data.</text>
</comment>
<evidence type="ECO:0000313" key="1">
    <source>
        <dbReference type="EMBL" id="NQX46315.1"/>
    </source>
</evidence>
<dbReference type="PANTHER" id="PTHR35332">
    <property type="entry name" value="REGULATION OF ENOLASE PROTEIN 1"/>
    <property type="match status" value="1"/>
</dbReference>
<evidence type="ECO:0000313" key="2">
    <source>
        <dbReference type="Proteomes" id="UP000711047"/>
    </source>
</evidence>